<name>A0A1V2H7C4_9PROT</name>
<dbReference type="SUPFAM" id="SSF161098">
    <property type="entry name" value="MetI-like"/>
    <property type="match status" value="1"/>
</dbReference>
<evidence type="ECO:0000259" key="8">
    <source>
        <dbReference type="PROSITE" id="PS50928"/>
    </source>
</evidence>
<evidence type="ECO:0000256" key="6">
    <source>
        <dbReference type="ARBA" id="ARBA00023136"/>
    </source>
</evidence>
<dbReference type="PANTHER" id="PTHR43163:SF6">
    <property type="entry name" value="DIPEPTIDE TRANSPORT SYSTEM PERMEASE PROTEIN DPPB-RELATED"/>
    <property type="match status" value="1"/>
</dbReference>
<dbReference type="Pfam" id="PF00528">
    <property type="entry name" value="BPD_transp_1"/>
    <property type="match status" value="1"/>
</dbReference>
<keyword evidence="2 7" id="KW-0813">Transport</keyword>
<dbReference type="Pfam" id="PF19300">
    <property type="entry name" value="BPD_transp_1_N"/>
    <property type="match status" value="1"/>
</dbReference>
<evidence type="ECO:0000256" key="5">
    <source>
        <dbReference type="ARBA" id="ARBA00022989"/>
    </source>
</evidence>
<dbReference type="EMBL" id="MLCO01000026">
    <property type="protein sequence ID" value="ONG57344.1"/>
    <property type="molecule type" value="Genomic_DNA"/>
</dbReference>
<protein>
    <submittedName>
        <fullName evidence="9">ABC transporter permease</fullName>
    </submittedName>
</protein>
<dbReference type="PANTHER" id="PTHR43163">
    <property type="entry name" value="DIPEPTIDE TRANSPORT SYSTEM PERMEASE PROTEIN DPPB-RELATED"/>
    <property type="match status" value="1"/>
</dbReference>
<feature type="transmembrane region" description="Helical" evidence="7">
    <location>
        <begin position="177"/>
        <end position="201"/>
    </location>
</feature>
<keyword evidence="5 7" id="KW-1133">Transmembrane helix</keyword>
<gene>
    <name evidence="9" type="ORF">BKE38_04115</name>
</gene>
<dbReference type="Proteomes" id="UP000188879">
    <property type="component" value="Unassembled WGS sequence"/>
</dbReference>
<feature type="transmembrane region" description="Helical" evidence="7">
    <location>
        <begin position="107"/>
        <end position="127"/>
    </location>
</feature>
<evidence type="ECO:0000256" key="3">
    <source>
        <dbReference type="ARBA" id="ARBA00022475"/>
    </source>
</evidence>
<feature type="transmembrane region" description="Helical" evidence="7">
    <location>
        <begin position="236"/>
        <end position="261"/>
    </location>
</feature>
<feature type="transmembrane region" description="Helical" evidence="7">
    <location>
        <begin position="14"/>
        <end position="35"/>
    </location>
</feature>
<dbReference type="CDD" id="cd06261">
    <property type="entry name" value="TM_PBP2"/>
    <property type="match status" value="1"/>
</dbReference>
<dbReference type="InterPro" id="IPR045621">
    <property type="entry name" value="BPD_transp_1_N"/>
</dbReference>
<feature type="domain" description="ABC transmembrane type-1" evidence="8">
    <location>
        <begin position="103"/>
        <end position="304"/>
    </location>
</feature>
<evidence type="ECO:0000256" key="4">
    <source>
        <dbReference type="ARBA" id="ARBA00022692"/>
    </source>
</evidence>
<dbReference type="RefSeq" id="WP_076956118.1">
    <property type="nucleotide sequence ID" value="NZ_MLCO01000026.1"/>
</dbReference>
<dbReference type="InterPro" id="IPR035906">
    <property type="entry name" value="MetI-like_sf"/>
</dbReference>
<keyword evidence="3" id="KW-1003">Cell membrane</keyword>
<dbReference type="AlphaFoldDB" id="A0A1V2H7C4"/>
<accession>A0A1V2H7C4</accession>
<feature type="transmembrane region" description="Helical" evidence="7">
    <location>
        <begin position="281"/>
        <end position="304"/>
    </location>
</feature>
<dbReference type="InterPro" id="IPR000515">
    <property type="entry name" value="MetI-like"/>
</dbReference>
<sequence length="321" mass="34282">MSRQSFLPFAARRLGHALVVILLAYSFTFLIISVLPGDPVSNMLLDPENGFTEEEIAPIIAHYGLDRPVLEQWWRAISRFALGDLGISLRASRPVSAMLLEALPSTLVLAGTAMLVALLLALAIAYASQSLPRRWGQGVARVLPALSLSVPSFVIGLVLIQVFAFQLGLFRITDPNGAAATVFAALALGIPVSAQIAEVLIANLDHEAGQEYFAVARARGLRLSQLFARHQLRPSALPVVTMIAVSIGELLGGSLITETIFGRKGVGSLVQSAVVTQDFPVLQSLVSLAAVVFVLVNLAADLLYPLLDPRLRRRAAAGRPA</sequence>
<dbReference type="GO" id="GO:0005886">
    <property type="term" value="C:plasma membrane"/>
    <property type="evidence" value="ECO:0007669"/>
    <property type="project" value="UniProtKB-SubCell"/>
</dbReference>
<dbReference type="OrthoDB" id="9805855at2"/>
<evidence type="ECO:0000313" key="10">
    <source>
        <dbReference type="Proteomes" id="UP000188879"/>
    </source>
</evidence>
<keyword evidence="10" id="KW-1185">Reference proteome</keyword>
<reference evidence="9 10" key="1">
    <citation type="submission" date="2016-10" db="EMBL/GenBank/DDBJ databases">
        <title>Draft Genome sequence of Roseomonas sp. strain M3.</title>
        <authorList>
            <person name="Subhash Y."/>
            <person name="Lee S."/>
        </authorList>
    </citation>
    <scope>NUCLEOTIDE SEQUENCE [LARGE SCALE GENOMIC DNA]</scope>
    <source>
        <strain evidence="9 10">M3</strain>
    </source>
</reference>
<evidence type="ECO:0000313" key="9">
    <source>
        <dbReference type="EMBL" id="ONG57344.1"/>
    </source>
</evidence>
<dbReference type="GO" id="GO:0055085">
    <property type="term" value="P:transmembrane transport"/>
    <property type="evidence" value="ECO:0007669"/>
    <property type="project" value="InterPro"/>
</dbReference>
<keyword evidence="6 7" id="KW-0472">Membrane</keyword>
<evidence type="ECO:0000256" key="2">
    <source>
        <dbReference type="ARBA" id="ARBA00022448"/>
    </source>
</evidence>
<proteinExistence type="inferred from homology"/>
<evidence type="ECO:0000256" key="1">
    <source>
        <dbReference type="ARBA" id="ARBA00004651"/>
    </source>
</evidence>
<evidence type="ECO:0000256" key="7">
    <source>
        <dbReference type="RuleBase" id="RU363032"/>
    </source>
</evidence>
<keyword evidence="4 7" id="KW-0812">Transmembrane</keyword>
<feature type="transmembrane region" description="Helical" evidence="7">
    <location>
        <begin position="139"/>
        <end position="165"/>
    </location>
</feature>
<comment type="caution">
    <text evidence="9">The sequence shown here is derived from an EMBL/GenBank/DDBJ whole genome shotgun (WGS) entry which is preliminary data.</text>
</comment>
<organism evidence="9 10">
    <name type="scientific">Teichococcus deserti</name>
    <dbReference type="NCBI Taxonomy" id="1817963"/>
    <lineage>
        <taxon>Bacteria</taxon>
        <taxon>Pseudomonadati</taxon>
        <taxon>Pseudomonadota</taxon>
        <taxon>Alphaproteobacteria</taxon>
        <taxon>Acetobacterales</taxon>
        <taxon>Roseomonadaceae</taxon>
        <taxon>Roseomonas</taxon>
    </lineage>
</organism>
<dbReference type="Gene3D" id="1.10.3720.10">
    <property type="entry name" value="MetI-like"/>
    <property type="match status" value="1"/>
</dbReference>
<comment type="subcellular location">
    <subcellularLocation>
        <location evidence="1 7">Cell membrane</location>
        <topology evidence="1 7">Multi-pass membrane protein</topology>
    </subcellularLocation>
</comment>
<comment type="similarity">
    <text evidence="7">Belongs to the binding-protein-dependent transport system permease family.</text>
</comment>
<dbReference type="PROSITE" id="PS50928">
    <property type="entry name" value="ABC_TM1"/>
    <property type="match status" value="1"/>
</dbReference>